<organism evidence="2 3">
    <name type="scientific">Agrilus planipennis</name>
    <name type="common">Emerald ash borer</name>
    <name type="synonym">Agrilus marcopoli</name>
    <dbReference type="NCBI Taxonomy" id="224129"/>
    <lineage>
        <taxon>Eukaryota</taxon>
        <taxon>Metazoa</taxon>
        <taxon>Ecdysozoa</taxon>
        <taxon>Arthropoda</taxon>
        <taxon>Hexapoda</taxon>
        <taxon>Insecta</taxon>
        <taxon>Pterygota</taxon>
        <taxon>Neoptera</taxon>
        <taxon>Endopterygota</taxon>
        <taxon>Coleoptera</taxon>
        <taxon>Polyphaga</taxon>
        <taxon>Elateriformia</taxon>
        <taxon>Buprestoidea</taxon>
        <taxon>Buprestidae</taxon>
        <taxon>Agrilinae</taxon>
        <taxon>Agrilus</taxon>
    </lineage>
</organism>
<sequence>MKVVQNVVPFIVFFTLIVPLCFTEHKNRLRRRVVFVKDSKFFMRLNGRINMLNYTTIFAHGWGFKIAYDLPTTMSKKKLFFKRNSDFNLEDFYSSWFDKVQFYHIMDQICKHFLRDSTRRCGVSCKIQNIINSSNGTDGAFFQSFIEKCNHYSNKYSQMHVTLH</sequence>
<reference evidence="3" key="1">
    <citation type="submission" date="2025-08" db="UniProtKB">
        <authorList>
            <consortium name="RefSeq"/>
        </authorList>
    </citation>
    <scope>IDENTIFICATION</scope>
    <source>
        <tissue evidence="3">Entire body</tissue>
    </source>
</reference>
<dbReference type="InParanoid" id="A0A1W4WRP2"/>
<proteinExistence type="predicted"/>
<dbReference type="RefSeq" id="XP_018323162.1">
    <property type="nucleotide sequence ID" value="XM_018467660.1"/>
</dbReference>
<keyword evidence="1" id="KW-0812">Transmembrane</keyword>
<evidence type="ECO:0000313" key="3">
    <source>
        <dbReference type="RefSeq" id="XP_018323162.1"/>
    </source>
</evidence>
<dbReference type="GeneID" id="108735624"/>
<keyword evidence="2" id="KW-1185">Reference proteome</keyword>
<dbReference type="AlphaFoldDB" id="A0A1W4WRP2"/>
<keyword evidence="1" id="KW-1133">Transmembrane helix</keyword>
<evidence type="ECO:0000313" key="2">
    <source>
        <dbReference type="Proteomes" id="UP000192223"/>
    </source>
</evidence>
<evidence type="ECO:0000256" key="1">
    <source>
        <dbReference type="SAM" id="Phobius"/>
    </source>
</evidence>
<protein>
    <submittedName>
        <fullName evidence="3">Uncharacterized protein LOC108735624</fullName>
    </submittedName>
</protein>
<dbReference type="Proteomes" id="UP000192223">
    <property type="component" value="Unplaced"/>
</dbReference>
<feature type="transmembrane region" description="Helical" evidence="1">
    <location>
        <begin position="6"/>
        <end position="22"/>
    </location>
</feature>
<dbReference type="OrthoDB" id="7526931at2759"/>
<dbReference type="KEGG" id="apln:108735624"/>
<name>A0A1W4WRP2_AGRPL</name>
<keyword evidence="1" id="KW-0472">Membrane</keyword>
<gene>
    <name evidence="3" type="primary">LOC108735624</name>
</gene>
<accession>A0A1W4WRP2</accession>